<evidence type="ECO:0000313" key="2">
    <source>
        <dbReference type="Proteomes" id="UP001305779"/>
    </source>
</evidence>
<dbReference type="Proteomes" id="UP001305779">
    <property type="component" value="Unassembled WGS sequence"/>
</dbReference>
<name>A0ABR0E8M2_ZASCE</name>
<evidence type="ECO:0000313" key="1">
    <source>
        <dbReference type="EMBL" id="KAK4497779.1"/>
    </source>
</evidence>
<reference evidence="1 2" key="1">
    <citation type="journal article" date="2023" name="G3 (Bethesda)">
        <title>A chromosome-level genome assembly of Zasmidium syzygii isolated from banana leaves.</title>
        <authorList>
            <person name="van Westerhoven A.C."/>
            <person name="Mehrabi R."/>
            <person name="Talebi R."/>
            <person name="Steentjes M.B.F."/>
            <person name="Corcolon B."/>
            <person name="Chong P.A."/>
            <person name="Kema G.H.J."/>
            <person name="Seidl M.F."/>
        </authorList>
    </citation>
    <scope>NUCLEOTIDE SEQUENCE [LARGE SCALE GENOMIC DNA]</scope>
    <source>
        <strain evidence="1 2">P124</strain>
    </source>
</reference>
<dbReference type="PRINTS" id="PR00081">
    <property type="entry name" value="GDHRDH"/>
</dbReference>
<accession>A0ABR0E8M2</accession>
<organism evidence="1 2">
    <name type="scientific">Zasmidium cellare</name>
    <name type="common">Wine cellar mold</name>
    <name type="synonym">Racodium cellare</name>
    <dbReference type="NCBI Taxonomy" id="395010"/>
    <lineage>
        <taxon>Eukaryota</taxon>
        <taxon>Fungi</taxon>
        <taxon>Dikarya</taxon>
        <taxon>Ascomycota</taxon>
        <taxon>Pezizomycotina</taxon>
        <taxon>Dothideomycetes</taxon>
        <taxon>Dothideomycetidae</taxon>
        <taxon>Mycosphaerellales</taxon>
        <taxon>Mycosphaerellaceae</taxon>
        <taxon>Zasmidium</taxon>
    </lineage>
</organism>
<protein>
    <submittedName>
        <fullName evidence="1">Uncharacterized protein</fullName>
    </submittedName>
</protein>
<dbReference type="PANTHER" id="PTHR42820">
    <property type="entry name" value="SHORT-CHAIN DEHYDROGENASE REDUCTASE"/>
    <property type="match status" value="1"/>
</dbReference>
<dbReference type="InterPro" id="IPR002347">
    <property type="entry name" value="SDR_fam"/>
</dbReference>
<comment type="caution">
    <text evidence="1">The sequence shown here is derived from an EMBL/GenBank/DDBJ whole genome shotgun (WGS) entry which is preliminary data.</text>
</comment>
<dbReference type="SUPFAM" id="SSF51735">
    <property type="entry name" value="NAD(P)-binding Rossmann-fold domains"/>
    <property type="match status" value="1"/>
</dbReference>
<dbReference type="CDD" id="cd05233">
    <property type="entry name" value="SDR_c"/>
    <property type="match status" value="1"/>
</dbReference>
<dbReference type="EMBL" id="JAXOVC010000008">
    <property type="protein sequence ID" value="KAK4497779.1"/>
    <property type="molecule type" value="Genomic_DNA"/>
</dbReference>
<dbReference type="Pfam" id="PF00106">
    <property type="entry name" value="adh_short"/>
    <property type="match status" value="1"/>
</dbReference>
<sequence>MELNLENRVAIVTGGASGIGEATALKLADAGARVVVADIQEGVVVEQIAASHGKDRALLVHCDVTQESQIQALVQQAVKFGGRVDILVNSAGSSFEAEYNPWPKAHEMKTVDFDRTWVLNARGVWLCCKFVLQQMMEQEPVEPNVRGERTRGWIVNMSSGAVNFNRSSP</sequence>
<dbReference type="InterPro" id="IPR036291">
    <property type="entry name" value="NAD(P)-bd_dom_sf"/>
</dbReference>
<dbReference type="PANTHER" id="PTHR42820:SF1">
    <property type="entry name" value="SHORT-CHAIN DEHYDROGENASE_REDUCTASE FAMILY PROTEIN"/>
    <property type="match status" value="1"/>
</dbReference>
<keyword evidence="2" id="KW-1185">Reference proteome</keyword>
<proteinExistence type="predicted"/>
<dbReference type="Gene3D" id="3.40.50.720">
    <property type="entry name" value="NAD(P)-binding Rossmann-like Domain"/>
    <property type="match status" value="1"/>
</dbReference>
<gene>
    <name evidence="1" type="ORF">PRZ48_010432</name>
</gene>